<dbReference type="EMBL" id="KN847479">
    <property type="protein sequence ID" value="KIX04099.1"/>
    <property type="molecule type" value="Genomic_DNA"/>
</dbReference>
<dbReference type="STRING" id="1442369.A0A0D2IE52"/>
<feature type="compositionally biased region" description="Pro residues" evidence="1">
    <location>
        <begin position="16"/>
        <end position="32"/>
    </location>
</feature>
<dbReference type="GeneID" id="25295723"/>
<sequence length="142" mass="16278">MPSKRPAISHASTRSLPPPESRPQPPLPPPTGFLPADQWRFIQEFYNALDEVKMESCLRCRERRFAMNSRNEICHACFLRDKGSQSPFLMSTDNEMDPGEIPAHLPALTQVEEMIIARSHVHIWGAAASEKLQPHKFNYRRV</sequence>
<feature type="domain" description="DUF6570" evidence="2">
    <location>
        <begin position="86"/>
        <end position="124"/>
    </location>
</feature>
<dbReference type="VEuPathDB" id="FungiDB:Z518_07652"/>
<evidence type="ECO:0000313" key="3">
    <source>
        <dbReference type="EMBL" id="KIX04099.1"/>
    </source>
</evidence>
<gene>
    <name evidence="3" type="ORF">Z518_07652</name>
</gene>
<reference evidence="3 4" key="1">
    <citation type="submission" date="2015-01" db="EMBL/GenBank/DDBJ databases">
        <title>The Genome Sequence of Rhinocladiella mackenzie CBS 650.93.</title>
        <authorList>
            <consortium name="The Broad Institute Genomics Platform"/>
            <person name="Cuomo C."/>
            <person name="de Hoog S."/>
            <person name="Gorbushina A."/>
            <person name="Stielow B."/>
            <person name="Teixiera M."/>
            <person name="Abouelleil A."/>
            <person name="Chapman S.B."/>
            <person name="Priest M."/>
            <person name="Young S.K."/>
            <person name="Wortman J."/>
            <person name="Nusbaum C."/>
            <person name="Birren B."/>
        </authorList>
    </citation>
    <scope>NUCLEOTIDE SEQUENCE [LARGE SCALE GENOMIC DNA]</scope>
    <source>
        <strain evidence="3 4">CBS 650.93</strain>
    </source>
</reference>
<evidence type="ECO:0000259" key="2">
    <source>
        <dbReference type="Pfam" id="PF20209"/>
    </source>
</evidence>
<dbReference type="InterPro" id="IPR046700">
    <property type="entry name" value="DUF6570"/>
</dbReference>
<proteinExistence type="predicted"/>
<keyword evidence="4" id="KW-1185">Reference proteome</keyword>
<evidence type="ECO:0000313" key="4">
    <source>
        <dbReference type="Proteomes" id="UP000053617"/>
    </source>
</evidence>
<dbReference type="OrthoDB" id="4369803at2759"/>
<organism evidence="3 4">
    <name type="scientific">Rhinocladiella mackenziei CBS 650.93</name>
    <dbReference type="NCBI Taxonomy" id="1442369"/>
    <lineage>
        <taxon>Eukaryota</taxon>
        <taxon>Fungi</taxon>
        <taxon>Dikarya</taxon>
        <taxon>Ascomycota</taxon>
        <taxon>Pezizomycotina</taxon>
        <taxon>Eurotiomycetes</taxon>
        <taxon>Chaetothyriomycetidae</taxon>
        <taxon>Chaetothyriales</taxon>
        <taxon>Herpotrichiellaceae</taxon>
        <taxon>Rhinocladiella</taxon>
    </lineage>
</organism>
<name>A0A0D2IE52_9EURO</name>
<dbReference type="Proteomes" id="UP000053617">
    <property type="component" value="Unassembled WGS sequence"/>
</dbReference>
<dbReference type="Pfam" id="PF20209">
    <property type="entry name" value="DUF6570"/>
    <property type="match status" value="1"/>
</dbReference>
<evidence type="ECO:0000256" key="1">
    <source>
        <dbReference type="SAM" id="MobiDB-lite"/>
    </source>
</evidence>
<dbReference type="RefSeq" id="XP_013271235.1">
    <property type="nucleotide sequence ID" value="XM_013415781.1"/>
</dbReference>
<dbReference type="HOGENOM" id="CLU_1816846_0_0_1"/>
<dbReference type="AlphaFoldDB" id="A0A0D2IE52"/>
<protein>
    <recommendedName>
        <fullName evidence="2">DUF6570 domain-containing protein</fullName>
    </recommendedName>
</protein>
<accession>A0A0D2IE52</accession>
<feature type="region of interest" description="Disordered" evidence="1">
    <location>
        <begin position="1"/>
        <end position="33"/>
    </location>
</feature>